<name>A0AAE3JHK3_9SPIR</name>
<gene>
    <name evidence="5" type="ORF">K7J14_04625</name>
</gene>
<keyword evidence="2 5" id="KW-0560">Oxidoreductase</keyword>
<organism evidence="5 6">
    <name type="scientific">Teretinema zuelzerae</name>
    <dbReference type="NCBI Taxonomy" id="156"/>
    <lineage>
        <taxon>Bacteria</taxon>
        <taxon>Pseudomonadati</taxon>
        <taxon>Spirochaetota</taxon>
        <taxon>Spirochaetia</taxon>
        <taxon>Spirochaetales</taxon>
        <taxon>Treponemataceae</taxon>
        <taxon>Teretinema</taxon>
    </lineage>
</organism>
<dbReference type="Gene3D" id="3.40.50.1970">
    <property type="match status" value="1"/>
</dbReference>
<dbReference type="Proteomes" id="UP001198163">
    <property type="component" value="Unassembled WGS sequence"/>
</dbReference>
<evidence type="ECO:0000259" key="4">
    <source>
        <dbReference type="Pfam" id="PF25137"/>
    </source>
</evidence>
<comment type="caution">
    <text evidence="5">The sequence shown here is derived from an EMBL/GenBank/DDBJ whole genome shotgun (WGS) entry which is preliminary data.</text>
</comment>
<dbReference type="Pfam" id="PF00465">
    <property type="entry name" value="Fe-ADH"/>
    <property type="match status" value="1"/>
</dbReference>
<evidence type="ECO:0000313" key="5">
    <source>
        <dbReference type="EMBL" id="MCD1653982.1"/>
    </source>
</evidence>
<evidence type="ECO:0000313" key="6">
    <source>
        <dbReference type="Proteomes" id="UP001198163"/>
    </source>
</evidence>
<dbReference type="RefSeq" id="WP_230753690.1">
    <property type="nucleotide sequence ID" value="NZ_JAINWA010000001.1"/>
</dbReference>
<comment type="similarity">
    <text evidence="1">Belongs to the iron-containing alcohol dehydrogenase family.</text>
</comment>
<dbReference type="AlphaFoldDB" id="A0AAE3JHK3"/>
<feature type="domain" description="Fe-containing alcohol dehydrogenase-like C-terminal" evidence="4">
    <location>
        <begin position="189"/>
        <end position="312"/>
    </location>
</feature>
<evidence type="ECO:0000259" key="3">
    <source>
        <dbReference type="Pfam" id="PF00465"/>
    </source>
</evidence>
<evidence type="ECO:0000256" key="1">
    <source>
        <dbReference type="ARBA" id="ARBA00007358"/>
    </source>
</evidence>
<dbReference type="CDD" id="cd08181">
    <property type="entry name" value="PPD-like"/>
    <property type="match status" value="1"/>
</dbReference>
<feature type="domain" description="Alcohol dehydrogenase iron-type/glycerol dehydrogenase GldA" evidence="3">
    <location>
        <begin position="10"/>
        <end position="176"/>
    </location>
</feature>
<dbReference type="FunFam" id="3.40.50.1970:FF:000003">
    <property type="entry name" value="Alcohol dehydrogenase, iron-containing"/>
    <property type="match status" value="1"/>
</dbReference>
<dbReference type="GO" id="GO:0004022">
    <property type="term" value="F:alcohol dehydrogenase (NAD+) activity"/>
    <property type="evidence" value="ECO:0007669"/>
    <property type="project" value="UniProtKB-EC"/>
</dbReference>
<dbReference type="SUPFAM" id="SSF56796">
    <property type="entry name" value="Dehydroquinate synthase-like"/>
    <property type="match status" value="1"/>
</dbReference>
<proteinExistence type="inferred from homology"/>
<dbReference type="EC" id="1.1.1.1" evidence="5"/>
<dbReference type="EMBL" id="JAINWA010000001">
    <property type="protein sequence ID" value="MCD1653982.1"/>
    <property type="molecule type" value="Genomic_DNA"/>
</dbReference>
<dbReference type="InterPro" id="IPR056798">
    <property type="entry name" value="ADH_Fe_C"/>
</dbReference>
<dbReference type="InterPro" id="IPR039697">
    <property type="entry name" value="Alcohol_dehydrogenase_Fe"/>
</dbReference>
<sequence>MSAEMKFHCPTKILSGPDCVKKNAAEFKKFGTRALVVTGSSSAKLNGSLDDSMAALSLNEQEAVLFEGVPANPGPECVYAGAARAKQEGCDFVLAIGGGSAIDAAKLIAMLAVSNIPEEDLMAGQTGGSCLPLVCVPTTAGTGSESTQYSILTNHESETKTGIASPLLFPRLALLDSKYLESAPRTVLAHTAVDSMSHSIEGLISARASDATDALASKGLRLISECIDGLIRGKLSSVQRDRLMTASTLGGMVIANTGTTALHAMGYSLTYYHGIDHGRANGILLPSWLDAVAKTKPELTYKVLEALRMRGTAELRQTLKEILGPSPVPEGFDPEKYAAKAMASKNIANCAAKPTLSEVIETFKTSFDEGNAAQESGRPAANGNSAPLASILPAETVRLIPYRFRDVPKGPTEVPLEIRLSENFKPGIPLPRAWDGRVFGYVRDNDELKKLFSGKMAEGYAHRRIYLNDMEENFRLTLESGSGEHESIFAVASSDVRTLLRNCRVQGEPQDLIE</sequence>
<dbReference type="GO" id="GO:0046872">
    <property type="term" value="F:metal ion binding"/>
    <property type="evidence" value="ECO:0007669"/>
    <property type="project" value="InterPro"/>
</dbReference>
<reference evidence="5" key="1">
    <citation type="submission" date="2021-08" db="EMBL/GenBank/DDBJ databases">
        <title>Comparative analyses of Brucepasteria parasyntrophica and Teretinema zuelzerae.</title>
        <authorList>
            <person name="Song Y."/>
            <person name="Brune A."/>
        </authorList>
    </citation>
    <scope>NUCLEOTIDE SEQUENCE</scope>
    <source>
        <strain evidence="5">DSM 1903</strain>
    </source>
</reference>
<accession>A0AAE3JHK3</accession>
<dbReference type="PANTHER" id="PTHR11496:SF103">
    <property type="entry name" value="DEHYDROGENASE, PUTATIVE-RELATED"/>
    <property type="match status" value="1"/>
</dbReference>
<dbReference type="Pfam" id="PF25137">
    <property type="entry name" value="ADH_Fe_C"/>
    <property type="match status" value="1"/>
</dbReference>
<dbReference type="PANTHER" id="PTHR11496">
    <property type="entry name" value="ALCOHOL DEHYDROGENASE"/>
    <property type="match status" value="1"/>
</dbReference>
<evidence type="ECO:0000256" key="2">
    <source>
        <dbReference type="ARBA" id="ARBA00023002"/>
    </source>
</evidence>
<dbReference type="InterPro" id="IPR001670">
    <property type="entry name" value="ADH_Fe/GldA"/>
</dbReference>
<protein>
    <submittedName>
        <fullName evidence="5">Iron-containing alcohol dehydrogenase</fullName>
        <ecNumber evidence="5">1.1.1.1</ecNumber>
    </submittedName>
</protein>
<keyword evidence="6" id="KW-1185">Reference proteome</keyword>
<dbReference type="Gene3D" id="1.20.1090.10">
    <property type="entry name" value="Dehydroquinate synthase-like - alpha domain"/>
    <property type="match status" value="1"/>
</dbReference>